<feature type="non-terminal residue" evidence="1">
    <location>
        <position position="54"/>
    </location>
</feature>
<dbReference type="AlphaFoldDB" id="A0ABD0QBP2"/>
<comment type="caution">
    <text evidence="1">The sequence shown here is derived from an EMBL/GenBank/DDBJ whole genome shotgun (WGS) entry which is preliminary data.</text>
</comment>
<accession>A0ABD0QBP2</accession>
<dbReference type="Proteomes" id="UP001529510">
    <property type="component" value="Unassembled WGS sequence"/>
</dbReference>
<dbReference type="EMBL" id="JAMKFB020000010">
    <property type="protein sequence ID" value="KAL0183327.1"/>
    <property type="molecule type" value="Genomic_DNA"/>
</dbReference>
<dbReference type="PANTHER" id="PTHR17550">
    <property type="entry name" value="E3 UBIQUITIN-PROTEIN LIGASE TTC3"/>
    <property type="match status" value="1"/>
</dbReference>
<sequence length="54" mass="6221">GHYRFCDALFYLGEHQKALTANRLGQDACAADADGQRDLLQQYERFQTELQESK</sequence>
<reference evidence="1 2" key="1">
    <citation type="submission" date="2024-05" db="EMBL/GenBank/DDBJ databases">
        <title>Genome sequencing and assembly of Indian major carp, Cirrhinus mrigala (Hamilton, 1822).</title>
        <authorList>
            <person name="Mohindra V."/>
            <person name="Chowdhury L.M."/>
            <person name="Lal K."/>
            <person name="Jena J.K."/>
        </authorList>
    </citation>
    <scope>NUCLEOTIDE SEQUENCE [LARGE SCALE GENOMIC DNA]</scope>
    <source>
        <strain evidence="1">CM1030</strain>
        <tissue evidence="1">Blood</tissue>
    </source>
</reference>
<evidence type="ECO:0000313" key="1">
    <source>
        <dbReference type="EMBL" id="KAL0183327.1"/>
    </source>
</evidence>
<name>A0ABD0QBP2_CIRMR</name>
<gene>
    <name evidence="1" type="ORF">M9458_022702</name>
</gene>
<evidence type="ECO:0000313" key="2">
    <source>
        <dbReference type="Proteomes" id="UP001529510"/>
    </source>
</evidence>
<feature type="non-terminal residue" evidence="1">
    <location>
        <position position="1"/>
    </location>
</feature>
<proteinExistence type="predicted"/>
<protein>
    <submittedName>
        <fullName evidence="1">Uncharacterized protein</fullName>
    </submittedName>
</protein>
<organism evidence="1 2">
    <name type="scientific">Cirrhinus mrigala</name>
    <name type="common">Mrigala</name>
    <dbReference type="NCBI Taxonomy" id="683832"/>
    <lineage>
        <taxon>Eukaryota</taxon>
        <taxon>Metazoa</taxon>
        <taxon>Chordata</taxon>
        <taxon>Craniata</taxon>
        <taxon>Vertebrata</taxon>
        <taxon>Euteleostomi</taxon>
        <taxon>Actinopterygii</taxon>
        <taxon>Neopterygii</taxon>
        <taxon>Teleostei</taxon>
        <taxon>Ostariophysi</taxon>
        <taxon>Cypriniformes</taxon>
        <taxon>Cyprinidae</taxon>
        <taxon>Labeoninae</taxon>
        <taxon>Labeonini</taxon>
        <taxon>Cirrhinus</taxon>
    </lineage>
</organism>
<dbReference type="PANTHER" id="PTHR17550:SF8">
    <property type="entry name" value="RING-TYPE E3 UBIQUITIN TRANSFERASE"/>
    <property type="match status" value="1"/>
</dbReference>
<keyword evidence="2" id="KW-1185">Reference proteome</keyword>